<dbReference type="AlphaFoldDB" id="A0A8J8CFP4"/>
<accession>A0A8J8CFP4</accession>
<dbReference type="EMBL" id="JAGVSJ010000008">
    <property type="protein sequence ID" value="MBX8631752.1"/>
    <property type="molecule type" value="Genomic_DNA"/>
</dbReference>
<dbReference type="Proteomes" id="UP000716004">
    <property type="component" value="Unassembled WGS sequence"/>
</dbReference>
<keyword evidence="1" id="KW-1133">Transmembrane helix</keyword>
<reference evidence="2" key="1">
    <citation type="submission" date="2021-04" db="EMBL/GenBank/DDBJ databases">
        <title>Genomic insights into ecological role and evolution of a novel Thermoplasmata order Candidatus Sysuiplasmatales.</title>
        <authorList>
            <person name="Yuan Y."/>
        </authorList>
    </citation>
    <scope>NUCLEOTIDE SEQUENCE</scope>
    <source>
        <strain evidence="3">TUT19-bin139</strain>
        <strain evidence="2">YP2-bin.285</strain>
    </source>
</reference>
<evidence type="ECO:0000313" key="4">
    <source>
        <dbReference type="Proteomes" id="UP000716004"/>
    </source>
</evidence>
<dbReference type="EMBL" id="JAHEAC010000004">
    <property type="protein sequence ID" value="MBX8643319.1"/>
    <property type="molecule type" value="Genomic_DNA"/>
</dbReference>
<organism evidence="2 4">
    <name type="scientific">Candidatus Sysuiplasma superficiale</name>
    <dbReference type="NCBI Taxonomy" id="2823368"/>
    <lineage>
        <taxon>Archaea</taxon>
        <taxon>Methanobacteriati</taxon>
        <taxon>Thermoplasmatota</taxon>
        <taxon>Thermoplasmata</taxon>
        <taxon>Candidatus Sysuiplasmatales</taxon>
        <taxon>Candidatus Sysuiplasmataceae</taxon>
        <taxon>Candidatus Sysuiplasma</taxon>
    </lineage>
</organism>
<comment type="caution">
    <text evidence="2">The sequence shown here is derived from an EMBL/GenBank/DDBJ whole genome shotgun (WGS) entry which is preliminary data.</text>
</comment>
<name>A0A8J8CFP4_9ARCH</name>
<feature type="transmembrane region" description="Helical" evidence="1">
    <location>
        <begin position="12"/>
        <end position="32"/>
    </location>
</feature>
<evidence type="ECO:0000313" key="3">
    <source>
        <dbReference type="EMBL" id="MBX8643319.1"/>
    </source>
</evidence>
<evidence type="ECO:0000313" key="2">
    <source>
        <dbReference type="EMBL" id="MBX8631752.1"/>
    </source>
</evidence>
<keyword evidence="1" id="KW-0472">Membrane</keyword>
<evidence type="ECO:0000256" key="1">
    <source>
        <dbReference type="SAM" id="Phobius"/>
    </source>
</evidence>
<keyword evidence="1" id="KW-0812">Transmembrane</keyword>
<proteinExistence type="predicted"/>
<dbReference type="Proteomes" id="UP000750197">
    <property type="component" value="Unassembled WGS sequence"/>
</dbReference>
<protein>
    <submittedName>
        <fullName evidence="2">Uncharacterized protein</fullName>
    </submittedName>
</protein>
<sequence length="55" mass="5934">MFTVLIVTREVVGILISLAILIFTVAGEYDIIPANPMNFSRRGRGPGLSIVDSIS</sequence>
<gene>
    <name evidence="2" type="ORF">J9259_04435</name>
    <name evidence="3" type="ORF">KIY12_01115</name>
</gene>